<dbReference type="Proteomes" id="UP000541444">
    <property type="component" value="Unassembled WGS sequence"/>
</dbReference>
<keyword evidence="1" id="KW-0812">Transmembrane</keyword>
<keyword evidence="1" id="KW-1133">Transmembrane helix</keyword>
<proteinExistence type="predicted"/>
<dbReference type="AlphaFoldDB" id="A0A7J7PCN2"/>
<sequence>RLEVDTSLTDELPILKIIPTGTFSTYTDVKVFIILPSAYIYIYIYISDQPFMYNIYFYHIYTSTYIAYISINLQYPNENRQLSQAFPSQRCCIATYEIQNLLPYSAVYHLRITLYQIP</sequence>
<dbReference type="EMBL" id="JACGCM010000002">
    <property type="protein sequence ID" value="KAF6177179.1"/>
    <property type="molecule type" value="Genomic_DNA"/>
</dbReference>
<name>A0A7J7PCN2_9MAGN</name>
<feature type="non-terminal residue" evidence="2">
    <location>
        <position position="118"/>
    </location>
</feature>
<organism evidence="2 3">
    <name type="scientific">Kingdonia uniflora</name>
    <dbReference type="NCBI Taxonomy" id="39325"/>
    <lineage>
        <taxon>Eukaryota</taxon>
        <taxon>Viridiplantae</taxon>
        <taxon>Streptophyta</taxon>
        <taxon>Embryophyta</taxon>
        <taxon>Tracheophyta</taxon>
        <taxon>Spermatophyta</taxon>
        <taxon>Magnoliopsida</taxon>
        <taxon>Ranunculales</taxon>
        <taxon>Circaeasteraceae</taxon>
        <taxon>Kingdonia</taxon>
    </lineage>
</organism>
<evidence type="ECO:0000256" key="1">
    <source>
        <dbReference type="SAM" id="Phobius"/>
    </source>
</evidence>
<accession>A0A7J7PCN2</accession>
<evidence type="ECO:0000313" key="2">
    <source>
        <dbReference type="EMBL" id="KAF6177179.1"/>
    </source>
</evidence>
<feature type="transmembrane region" description="Helical" evidence="1">
    <location>
        <begin position="53"/>
        <end position="71"/>
    </location>
</feature>
<feature type="transmembrane region" description="Helical" evidence="1">
    <location>
        <begin position="29"/>
        <end position="46"/>
    </location>
</feature>
<evidence type="ECO:0000313" key="3">
    <source>
        <dbReference type="Proteomes" id="UP000541444"/>
    </source>
</evidence>
<gene>
    <name evidence="2" type="ORF">GIB67_025516</name>
</gene>
<protein>
    <submittedName>
        <fullName evidence="2">Uncharacterized protein</fullName>
    </submittedName>
</protein>
<reference evidence="2 3" key="1">
    <citation type="journal article" date="2020" name="IScience">
        <title>Genome Sequencing of the Endangered Kingdonia uniflora (Circaeasteraceae, Ranunculales) Reveals Potential Mechanisms of Evolutionary Specialization.</title>
        <authorList>
            <person name="Sun Y."/>
            <person name="Deng T."/>
            <person name="Zhang A."/>
            <person name="Moore M.J."/>
            <person name="Landis J.B."/>
            <person name="Lin N."/>
            <person name="Zhang H."/>
            <person name="Zhang X."/>
            <person name="Huang J."/>
            <person name="Zhang X."/>
            <person name="Sun H."/>
            <person name="Wang H."/>
        </authorList>
    </citation>
    <scope>NUCLEOTIDE SEQUENCE [LARGE SCALE GENOMIC DNA]</scope>
    <source>
        <strain evidence="2">TB1705</strain>
        <tissue evidence="2">Leaf</tissue>
    </source>
</reference>
<keyword evidence="1" id="KW-0472">Membrane</keyword>
<keyword evidence="3" id="KW-1185">Reference proteome</keyword>
<comment type="caution">
    <text evidence="2">The sequence shown here is derived from an EMBL/GenBank/DDBJ whole genome shotgun (WGS) entry which is preliminary data.</text>
</comment>